<dbReference type="PANTHER" id="PTHR10882:SF0">
    <property type="entry name" value="DIPHTHINE METHYL ESTER SYNTHASE"/>
    <property type="match status" value="1"/>
</dbReference>
<dbReference type="GO" id="GO:0032259">
    <property type="term" value="P:methylation"/>
    <property type="evidence" value="ECO:0007669"/>
    <property type="project" value="UniProtKB-KW"/>
</dbReference>
<accession>A0A177EE43</accession>
<dbReference type="InterPro" id="IPR000878">
    <property type="entry name" value="4pyrrol_Mease"/>
</dbReference>
<keyword evidence="5" id="KW-0489">Methyltransferase</keyword>
<dbReference type="GeneID" id="93647163"/>
<feature type="binding site" evidence="9">
    <location>
        <begin position="114"/>
        <end position="115"/>
    </location>
    <ligand>
        <name>S-adenosyl-L-methionine</name>
        <dbReference type="ChEBI" id="CHEBI:59789"/>
    </ligand>
</feature>
<evidence type="ECO:0000256" key="9">
    <source>
        <dbReference type="PIRSR" id="PIRSR036432-1"/>
    </source>
</evidence>
<dbReference type="InterPro" id="IPR004551">
    <property type="entry name" value="Dphthn_synthase"/>
</dbReference>
<feature type="binding site" evidence="9">
    <location>
        <position position="10"/>
    </location>
    <ligand>
        <name>S-adenosyl-L-methionine</name>
        <dbReference type="ChEBI" id="CHEBI:59789"/>
    </ligand>
</feature>
<feature type="domain" description="Tetrapyrrole methylase" evidence="10">
    <location>
        <begin position="3"/>
        <end position="236"/>
    </location>
</feature>
<dbReference type="OrthoDB" id="2516at2759"/>
<dbReference type="PANTHER" id="PTHR10882">
    <property type="entry name" value="DIPHTHINE SYNTHASE"/>
    <property type="match status" value="1"/>
</dbReference>
<comment type="catalytic activity">
    <reaction evidence="8">
        <text>2-[(3S)-amino-3-carboxypropyl]-L-histidyl-[translation elongation factor 2] + 4 S-adenosyl-L-methionine = diphthine methyl ester-[translation elongation factor 2] + 4 S-adenosyl-L-homocysteine + 3 H(+)</text>
        <dbReference type="Rhea" id="RHEA:42652"/>
        <dbReference type="Rhea" id="RHEA-COMP:9749"/>
        <dbReference type="Rhea" id="RHEA-COMP:10173"/>
        <dbReference type="ChEBI" id="CHEBI:15378"/>
        <dbReference type="ChEBI" id="CHEBI:57856"/>
        <dbReference type="ChEBI" id="CHEBI:59789"/>
        <dbReference type="ChEBI" id="CHEBI:73995"/>
        <dbReference type="ChEBI" id="CHEBI:79005"/>
        <dbReference type="EC" id="2.1.1.314"/>
    </reaction>
</comment>
<keyword evidence="7 9" id="KW-0949">S-adenosyl-L-methionine</keyword>
<evidence type="ECO:0000256" key="2">
    <source>
        <dbReference type="ARBA" id="ARBA00005156"/>
    </source>
</evidence>
<dbReference type="RefSeq" id="XP_067544328.1">
    <property type="nucleotide sequence ID" value="XM_067688231.1"/>
</dbReference>
<evidence type="ECO:0000256" key="3">
    <source>
        <dbReference type="ARBA" id="ARBA00006729"/>
    </source>
</evidence>
<dbReference type="AlphaFoldDB" id="A0A177EE43"/>
<dbReference type="Proteomes" id="UP000185944">
    <property type="component" value="Unassembled WGS sequence"/>
</dbReference>
<dbReference type="Pfam" id="PF00590">
    <property type="entry name" value="TP_methylase"/>
    <property type="match status" value="1"/>
</dbReference>
<evidence type="ECO:0000313" key="12">
    <source>
        <dbReference type="Proteomes" id="UP000185944"/>
    </source>
</evidence>
<dbReference type="SUPFAM" id="SSF53790">
    <property type="entry name" value="Tetrapyrrole methylase"/>
    <property type="match status" value="1"/>
</dbReference>
<dbReference type="GO" id="GO:0017183">
    <property type="term" value="P:protein histidyl modification to diphthamide"/>
    <property type="evidence" value="ECO:0007669"/>
    <property type="project" value="UniProtKB-UniPathway"/>
</dbReference>
<gene>
    <name evidence="11" type="ORF">NEDG_00813</name>
</gene>
<protein>
    <recommendedName>
        <fullName evidence="4">diphthine methyl ester synthase</fullName>
        <ecNumber evidence="4">2.1.1.314</ecNumber>
    </recommendedName>
</protein>
<keyword evidence="12" id="KW-1185">Reference proteome</keyword>
<dbReference type="Gene3D" id="3.40.1010.10">
    <property type="entry name" value="Cobalt-precorrin-4 Transmethylase, Domain 1"/>
    <property type="match status" value="1"/>
</dbReference>
<keyword evidence="6" id="KW-0808">Transferase</keyword>
<comment type="similarity">
    <text evidence="3">Belongs to the diphthine synthase family.</text>
</comment>
<name>A0A177EE43_9MICR</name>
<dbReference type="STRING" id="1805483.A0A177EE43"/>
<evidence type="ECO:0000259" key="10">
    <source>
        <dbReference type="Pfam" id="PF00590"/>
    </source>
</evidence>
<evidence type="ECO:0000313" key="11">
    <source>
        <dbReference type="EMBL" id="OAG29680.1"/>
    </source>
</evidence>
<evidence type="ECO:0000256" key="1">
    <source>
        <dbReference type="ARBA" id="ARBA00004006"/>
    </source>
</evidence>
<dbReference type="EMBL" id="LTDL01000040">
    <property type="protein sequence ID" value="OAG29680.1"/>
    <property type="molecule type" value="Genomic_DNA"/>
</dbReference>
<organism evidence="11 12">
    <name type="scientific">Nematocida displodere</name>
    <dbReference type="NCBI Taxonomy" id="1805483"/>
    <lineage>
        <taxon>Eukaryota</taxon>
        <taxon>Fungi</taxon>
        <taxon>Fungi incertae sedis</taxon>
        <taxon>Microsporidia</taxon>
        <taxon>Nematocida</taxon>
    </lineage>
</organism>
<evidence type="ECO:0000256" key="5">
    <source>
        <dbReference type="ARBA" id="ARBA00022603"/>
    </source>
</evidence>
<comment type="caution">
    <text evidence="11">The sequence shown here is derived from an EMBL/GenBank/DDBJ whole genome shotgun (WGS) entry which is preliminary data.</text>
</comment>
<dbReference type="Gene3D" id="3.30.950.10">
    <property type="entry name" value="Methyltransferase, Cobalt-precorrin-4 Transmethylase, Domain 2"/>
    <property type="match status" value="1"/>
</dbReference>
<feature type="binding site" evidence="9">
    <location>
        <position position="221"/>
    </location>
    <ligand>
        <name>S-adenosyl-L-methionine</name>
        <dbReference type="ChEBI" id="CHEBI:59789"/>
    </ligand>
</feature>
<dbReference type="InterPro" id="IPR014777">
    <property type="entry name" value="4pyrrole_Mease_sub1"/>
</dbReference>
<feature type="binding site" evidence="9">
    <location>
        <position position="246"/>
    </location>
    <ligand>
        <name>S-adenosyl-L-methionine</name>
        <dbReference type="ChEBI" id="CHEBI:59789"/>
    </ligand>
</feature>
<comment type="pathway">
    <text evidence="2">Protein modification; peptidyl-diphthamide biosynthesis.</text>
</comment>
<dbReference type="NCBIfam" id="TIGR00522">
    <property type="entry name" value="dph5"/>
    <property type="match status" value="1"/>
</dbReference>
<dbReference type="GO" id="GO:0141133">
    <property type="term" value="F:diphthine methyl ester synthase activity"/>
    <property type="evidence" value="ECO:0007669"/>
    <property type="project" value="UniProtKB-EC"/>
</dbReference>
<dbReference type="UniPathway" id="UPA00559"/>
<dbReference type="EC" id="2.1.1.314" evidence="4"/>
<dbReference type="CDD" id="cd11647">
    <property type="entry name" value="DHP5_DphB"/>
    <property type="match status" value="1"/>
</dbReference>
<feature type="binding site" evidence="9">
    <location>
        <position position="165"/>
    </location>
    <ligand>
        <name>S-adenosyl-L-methionine</name>
        <dbReference type="ChEBI" id="CHEBI:59789"/>
    </ligand>
</feature>
<dbReference type="InterPro" id="IPR035996">
    <property type="entry name" value="4pyrrol_Methylase_sf"/>
</dbReference>
<dbReference type="VEuPathDB" id="MicrosporidiaDB:NEDG_00813"/>
<proteinExistence type="inferred from homology"/>
<dbReference type="PIRSF" id="PIRSF036432">
    <property type="entry name" value="Diphthine_synth"/>
    <property type="match status" value="1"/>
</dbReference>
<dbReference type="InterPro" id="IPR014776">
    <property type="entry name" value="4pyrrole_Mease_sub2"/>
</dbReference>
<comment type="function">
    <text evidence="1">S-adenosyl-L-methionine-dependent methyltransferase that catalyzes four methylations of the modified target histidine residue in translation elongation factor 2 (EF-2), to form an intermediate called diphthine methyl ester. The four successive methylation reactions represent the second step of diphthamide biosynthesis.</text>
</comment>
<evidence type="ECO:0000256" key="8">
    <source>
        <dbReference type="ARBA" id="ARBA00048752"/>
    </source>
</evidence>
<evidence type="ECO:0000256" key="7">
    <source>
        <dbReference type="ARBA" id="ARBA00022691"/>
    </source>
</evidence>
<evidence type="ECO:0000256" key="4">
    <source>
        <dbReference type="ARBA" id="ARBA00011927"/>
    </source>
</evidence>
<evidence type="ECO:0000256" key="6">
    <source>
        <dbReference type="ARBA" id="ARBA00022679"/>
    </source>
</evidence>
<sequence>MVLSLIGVGLEPEDITLKGLRLARECETVYLEKYTSIVMDDQEIERVVGKKIELAYREDIEGVGDAEARIITEAKQKHVGLLVVGTPLFATTHTELMIRAQELGIEVNIVHNASIQSVVGCCGFNSYSFGRTVSIPFFLEGWRPYDFFRNIMSNFDSGLHTLCLLDIKINEPTIDTLLGRENKRYNRFMTINEAISQLNEAAAHHHSDMLATQKIVAVERLGLPTERFAYGTAEELGGAAYGPPLHSIIVPSGKGNAMERECLERFFQSYQTP</sequence>
<reference evidence="11 12" key="1">
    <citation type="submission" date="2016-02" db="EMBL/GenBank/DDBJ databases">
        <title>Discovery of a natural microsporidian pathogen with a broad tissue tropism in Caenorhabditis elegans.</title>
        <authorList>
            <person name="Luallen R.J."/>
            <person name="Reinke A.W."/>
            <person name="Tong L."/>
            <person name="Botts M.R."/>
            <person name="Felix M.-A."/>
            <person name="Troemel E.R."/>
        </authorList>
    </citation>
    <scope>NUCLEOTIDE SEQUENCE [LARGE SCALE GENOMIC DNA]</scope>
    <source>
        <strain evidence="11 12">JUm2807</strain>
    </source>
</reference>